<name>A0A219B4A3_9SPHN</name>
<organism evidence="3 4">
    <name type="scientific">Pacificimonas flava</name>
    <dbReference type="NCBI Taxonomy" id="1234595"/>
    <lineage>
        <taxon>Bacteria</taxon>
        <taxon>Pseudomonadati</taxon>
        <taxon>Pseudomonadota</taxon>
        <taxon>Alphaproteobacteria</taxon>
        <taxon>Sphingomonadales</taxon>
        <taxon>Sphingosinicellaceae</taxon>
        <taxon>Pacificimonas</taxon>
    </lineage>
</organism>
<dbReference type="Gene3D" id="3.20.20.140">
    <property type="entry name" value="Metal-dependent hydrolases"/>
    <property type="match status" value="2"/>
</dbReference>
<gene>
    <name evidence="3" type="ORF">B5C34_03505</name>
</gene>
<dbReference type="PANTHER" id="PTHR43135:SF3">
    <property type="entry name" value="ALPHA-D-RIBOSE 1-METHYLPHOSPHONATE 5-TRIPHOSPHATE DIPHOSPHATASE"/>
    <property type="match status" value="1"/>
</dbReference>
<reference evidence="4" key="1">
    <citation type="submission" date="2017-05" db="EMBL/GenBank/DDBJ databases">
        <authorList>
            <person name="Lin X."/>
        </authorList>
    </citation>
    <scope>NUCLEOTIDE SEQUENCE [LARGE SCALE GENOMIC DNA]</scope>
    <source>
        <strain evidence="4">JLT2012</strain>
    </source>
</reference>
<proteinExistence type="predicted"/>
<dbReference type="Proteomes" id="UP000198462">
    <property type="component" value="Unassembled WGS sequence"/>
</dbReference>
<dbReference type="GO" id="GO:0016810">
    <property type="term" value="F:hydrolase activity, acting on carbon-nitrogen (but not peptide) bonds"/>
    <property type="evidence" value="ECO:0007669"/>
    <property type="project" value="InterPro"/>
</dbReference>
<dbReference type="Pfam" id="PF01979">
    <property type="entry name" value="Amidohydro_1"/>
    <property type="match status" value="2"/>
</dbReference>
<dbReference type="InterPro" id="IPR006680">
    <property type="entry name" value="Amidohydro-rel"/>
</dbReference>
<evidence type="ECO:0000259" key="2">
    <source>
        <dbReference type="Pfam" id="PF01979"/>
    </source>
</evidence>
<dbReference type="AlphaFoldDB" id="A0A219B4A3"/>
<dbReference type="SUPFAM" id="SSF51556">
    <property type="entry name" value="Metallo-dependent hydrolases"/>
    <property type="match status" value="1"/>
</dbReference>
<feature type="domain" description="Amidohydrolase-related" evidence="2">
    <location>
        <begin position="405"/>
        <end position="494"/>
    </location>
</feature>
<dbReference type="InterPro" id="IPR011059">
    <property type="entry name" value="Metal-dep_hydrolase_composite"/>
</dbReference>
<dbReference type="STRING" id="1234595.C725_1936"/>
<accession>A0A219B4A3</accession>
<evidence type="ECO:0000313" key="4">
    <source>
        <dbReference type="Proteomes" id="UP000198462"/>
    </source>
</evidence>
<protein>
    <submittedName>
        <fullName evidence="3">Amidohydrolase</fullName>
    </submittedName>
</protein>
<feature type="chain" id="PRO_5012600812" evidence="1">
    <location>
        <begin position="37"/>
        <end position="556"/>
    </location>
</feature>
<feature type="domain" description="Amidohydrolase-related" evidence="2">
    <location>
        <begin position="119"/>
        <end position="284"/>
    </location>
</feature>
<feature type="signal peptide" evidence="1">
    <location>
        <begin position="1"/>
        <end position="36"/>
    </location>
</feature>
<keyword evidence="1" id="KW-0732">Signal</keyword>
<evidence type="ECO:0000256" key="1">
    <source>
        <dbReference type="SAM" id="SignalP"/>
    </source>
</evidence>
<dbReference type="RefSeq" id="WP_088711401.1">
    <property type="nucleotide sequence ID" value="NZ_NFZT01000001.1"/>
</dbReference>
<comment type="caution">
    <text evidence="3">The sequence shown here is derived from an EMBL/GenBank/DDBJ whole genome shotgun (WGS) entry which is preliminary data.</text>
</comment>
<keyword evidence="3" id="KW-0378">Hydrolase</keyword>
<dbReference type="PANTHER" id="PTHR43135">
    <property type="entry name" value="ALPHA-D-RIBOSE 1-METHYLPHOSPHONATE 5-TRIPHOSPHATE DIPHOSPHATASE"/>
    <property type="match status" value="1"/>
</dbReference>
<dbReference type="SUPFAM" id="SSF51338">
    <property type="entry name" value="Composite domain of metallo-dependent hydrolases"/>
    <property type="match status" value="1"/>
</dbReference>
<evidence type="ECO:0000313" key="3">
    <source>
        <dbReference type="EMBL" id="OWV32608.1"/>
    </source>
</evidence>
<sequence length="556" mass="61064">MNKKSLRAGSLLGGLALSLGAAVLAVVPVADPPAFAAETGAAVADPIPQRTEGAGPYNRMVLRNAIIIDGTGAPAQGMVDIVIEGDTISEIAFLGEPKAIDNSRRPAAGDYDVDLGGAYVMPGFVDSHVHLHTLSDGQGVPSDYILKLWMSHGVTTVRDVGSGGRPIEWLVDVKERSAANQIVAPRIEIYPMFHDILGHMPNSAEEGRMAIRQAKERGADGVKFIGGPEDALLAAIDEAEKIGLHTTMHHAQPSVSYADVLDTSAAGLESMEHWYGLPEAMFTDRQLQKWPNDYVNNDEQARFGQAGRLWVQAAEPGSEKWEEVMDTLLERDFALSPTFTAYLTSRDFMRMSRARWHEDYTMPALWDWYRPSRTNHGSYWFDWTTEDEMAWKENYRLWMQFVNEYKNKGGLVTVGSDSGYIYNLYGFGYMQEMELLREAGFTPLEVIHAATQVGAEVLGVDDEVGTIRVGRKADLAIVEGNPLENMKLLFGTGALKLNDETGQVVRRGGIAYTVKDGILYDAGALRAEVRDMVAAAKAERGLPEGIMPIAHIDETE</sequence>
<keyword evidence="4" id="KW-1185">Reference proteome</keyword>
<dbReference type="InterPro" id="IPR051781">
    <property type="entry name" value="Metallo-dep_Hydrolase"/>
</dbReference>
<dbReference type="OrthoDB" id="9766983at2"/>
<dbReference type="EMBL" id="NFZT01000001">
    <property type="protein sequence ID" value="OWV32608.1"/>
    <property type="molecule type" value="Genomic_DNA"/>
</dbReference>
<dbReference type="Gene3D" id="2.30.40.10">
    <property type="entry name" value="Urease, subunit C, domain 1"/>
    <property type="match status" value="2"/>
</dbReference>
<dbReference type="InterPro" id="IPR032466">
    <property type="entry name" value="Metal_Hydrolase"/>
</dbReference>